<evidence type="ECO:0000313" key="2">
    <source>
        <dbReference type="EMBL" id="QQQ19735.1"/>
    </source>
</evidence>
<reference evidence="2 3" key="1">
    <citation type="submission" date="2021-01" db="EMBL/GenBank/DDBJ databases">
        <title>Brevundimonas vitis sp. nov., an bacterium isolated from grape (Vitis vinifera).</title>
        <authorList>
            <person name="Jiang L."/>
            <person name="Lee J."/>
        </authorList>
    </citation>
    <scope>NUCLEOTIDE SEQUENCE [LARGE SCALE GENOMIC DNA]</scope>
    <source>
        <strain evidence="2 3">GRTSA-9</strain>
    </source>
</reference>
<organism evidence="2 3">
    <name type="scientific">Brevundimonas vitisensis</name>
    <dbReference type="NCBI Taxonomy" id="2800818"/>
    <lineage>
        <taxon>Bacteria</taxon>
        <taxon>Pseudomonadati</taxon>
        <taxon>Pseudomonadota</taxon>
        <taxon>Alphaproteobacteria</taxon>
        <taxon>Caulobacterales</taxon>
        <taxon>Caulobacteraceae</taxon>
        <taxon>Brevundimonas</taxon>
    </lineage>
</organism>
<proteinExistence type="predicted"/>
<dbReference type="EMBL" id="CP067977">
    <property type="protein sequence ID" value="QQQ19735.1"/>
    <property type="molecule type" value="Genomic_DNA"/>
</dbReference>
<accession>A0ABX7BQK3</accession>
<protein>
    <submittedName>
        <fullName evidence="2">Uncharacterized protein</fullName>
    </submittedName>
</protein>
<evidence type="ECO:0000256" key="1">
    <source>
        <dbReference type="SAM" id="SignalP"/>
    </source>
</evidence>
<feature type="signal peptide" evidence="1">
    <location>
        <begin position="1"/>
        <end position="18"/>
    </location>
</feature>
<name>A0ABX7BQK3_9CAUL</name>
<gene>
    <name evidence="2" type="ORF">JIP62_06515</name>
</gene>
<sequence length="169" mass="17959">MFTLALTLALAAAAPVQAADPLAPAREGRLQCHSPDTARKTCAALAGYTFASDGTILNQSEVMVNPSPLIVMRDSEPVYIRDGAVCGRVGGFEDTVFLINGHPTEAATANMLRQRVVAAFDGFGTEVCTTYVTEGDALRAEVAVDGQRRTELDQSLIWISPADGYSVRP</sequence>
<keyword evidence="3" id="KW-1185">Reference proteome</keyword>
<feature type="chain" id="PRO_5045226234" evidence="1">
    <location>
        <begin position="19"/>
        <end position="169"/>
    </location>
</feature>
<dbReference type="Proteomes" id="UP000595448">
    <property type="component" value="Chromosome"/>
</dbReference>
<dbReference type="RefSeq" id="WP_201104106.1">
    <property type="nucleotide sequence ID" value="NZ_CP067977.1"/>
</dbReference>
<evidence type="ECO:0000313" key="3">
    <source>
        <dbReference type="Proteomes" id="UP000595448"/>
    </source>
</evidence>
<keyword evidence="1" id="KW-0732">Signal</keyword>